<evidence type="ECO:0008006" key="4">
    <source>
        <dbReference type="Google" id="ProtNLM"/>
    </source>
</evidence>
<feature type="region of interest" description="Disordered" evidence="1">
    <location>
        <begin position="219"/>
        <end position="242"/>
    </location>
</feature>
<keyword evidence="3" id="KW-1185">Reference proteome</keyword>
<dbReference type="InterPro" id="IPR046347">
    <property type="entry name" value="bZIP_sf"/>
</dbReference>
<dbReference type="STRING" id="5098.A0A507QZM3"/>
<evidence type="ECO:0000313" key="2">
    <source>
        <dbReference type="EMBL" id="TQB73149.1"/>
    </source>
</evidence>
<dbReference type="EMBL" id="VIFY01000049">
    <property type="protein sequence ID" value="TQB73149.1"/>
    <property type="molecule type" value="Genomic_DNA"/>
</dbReference>
<evidence type="ECO:0000256" key="1">
    <source>
        <dbReference type="SAM" id="MobiDB-lite"/>
    </source>
</evidence>
<sequence>MDNPRATSGEILHTTDRSCDGRRDPSLRGAQGRKHRLSESAAESLASCPVGQPLRKRGRPRKSTNGEQPPGERRRTQIRLAQRAYRSRQETTMLALRERVSELESTVERISESFLWLSNELMTSGVLTMYPDLAQKLHKATERCLSSAKQTGTEEKGKLPAKQEEPQEIQLQTTVDAGGIAAGHMGLAIPIDGNSWSLGNHGQAAAAVNTGYAGVGNSVTADSSMGNPDPDNPGTGNSLQFTQAQPSGMRLEDSLRNPSIAFTPRFNMFLPDSLVSFPYPLPAMYSTPLPHYPAVPFGPYRFEEFTFAHRLQRSVVERGYLFLKTANVGPALFAKTFGFLINILTRDQITAFFEIRFRQGIWAADEWNIPFVSLGGAGTHYPRQFRTNEVTFPIRMVPEAAKQHIDPEDMRCEWFDVYDVQGYLEEKGLIPGDSLAFSNSMTPSFMMQSANTNTSGVVAGMDSFPQPVGRRRMVTVDESYLIESESSFVAMDWL</sequence>
<dbReference type="Gene3D" id="1.20.5.170">
    <property type="match status" value="1"/>
</dbReference>
<comment type="caution">
    <text evidence="2">The sequence shown here is derived from an EMBL/GenBank/DDBJ whole genome shotgun (WGS) entry which is preliminary data.</text>
</comment>
<feature type="region of interest" description="Disordered" evidence="1">
    <location>
        <begin position="1"/>
        <end position="75"/>
    </location>
</feature>
<accession>A0A507QZM3</accession>
<reference evidence="2 3" key="1">
    <citation type="submission" date="2019-06" db="EMBL/GenBank/DDBJ databases">
        <title>Wine fermentation using esterase from Monascus purpureus.</title>
        <authorList>
            <person name="Geng C."/>
            <person name="Zhang Y."/>
        </authorList>
    </citation>
    <scope>NUCLEOTIDE SEQUENCE [LARGE SCALE GENOMIC DNA]</scope>
    <source>
        <strain evidence="2">HQ1</strain>
    </source>
</reference>
<name>A0A507QZM3_MONPU</name>
<dbReference type="AlphaFoldDB" id="A0A507QZM3"/>
<dbReference type="GO" id="GO:0003700">
    <property type="term" value="F:DNA-binding transcription factor activity"/>
    <property type="evidence" value="ECO:0007669"/>
    <property type="project" value="InterPro"/>
</dbReference>
<dbReference type="PANTHER" id="PTHR40618">
    <property type="entry name" value="B-ZIP TRANSCRIPTION FACTOR (EUROFUNG)-RELATED"/>
    <property type="match status" value="1"/>
</dbReference>
<dbReference type="PANTHER" id="PTHR40618:SF1">
    <property type="entry name" value="B-ZIP TRANSCRIPTION FACTOR (EUROFUNG)"/>
    <property type="match status" value="1"/>
</dbReference>
<proteinExistence type="predicted"/>
<protein>
    <recommendedName>
        <fullName evidence="4">BZIP domain-containing protein</fullName>
    </recommendedName>
</protein>
<dbReference type="CDD" id="cd14688">
    <property type="entry name" value="bZIP_YAP"/>
    <property type="match status" value="1"/>
</dbReference>
<dbReference type="SUPFAM" id="SSF57959">
    <property type="entry name" value="Leucine zipper domain"/>
    <property type="match status" value="1"/>
</dbReference>
<feature type="compositionally biased region" description="Basic and acidic residues" evidence="1">
    <location>
        <begin position="13"/>
        <end position="26"/>
    </location>
</feature>
<organism evidence="2 3">
    <name type="scientific">Monascus purpureus</name>
    <name type="common">Red mold</name>
    <name type="synonym">Monascus anka</name>
    <dbReference type="NCBI Taxonomy" id="5098"/>
    <lineage>
        <taxon>Eukaryota</taxon>
        <taxon>Fungi</taxon>
        <taxon>Dikarya</taxon>
        <taxon>Ascomycota</taxon>
        <taxon>Pezizomycotina</taxon>
        <taxon>Eurotiomycetes</taxon>
        <taxon>Eurotiomycetidae</taxon>
        <taxon>Eurotiales</taxon>
        <taxon>Aspergillaceae</taxon>
        <taxon>Monascus</taxon>
    </lineage>
</organism>
<evidence type="ECO:0000313" key="3">
    <source>
        <dbReference type="Proteomes" id="UP000319663"/>
    </source>
</evidence>
<dbReference type="Proteomes" id="UP000319663">
    <property type="component" value="Unassembled WGS sequence"/>
</dbReference>
<gene>
    <name evidence="2" type="ORF">MPDQ_006066</name>
</gene>